<dbReference type="EMBL" id="DXEM01000035">
    <property type="protein sequence ID" value="HIX68871.1"/>
    <property type="molecule type" value="Genomic_DNA"/>
</dbReference>
<dbReference type="AlphaFoldDB" id="A0A9D1WXN6"/>
<protein>
    <submittedName>
        <fullName evidence="1">Uncharacterized protein</fullName>
    </submittedName>
</protein>
<evidence type="ECO:0000313" key="2">
    <source>
        <dbReference type="Proteomes" id="UP000886721"/>
    </source>
</evidence>
<name>A0A9D1WXN6_9FIRM</name>
<accession>A0A9D1WXN6</accession>
<organism evidence="1 2">
    <name type="scientific">Candidatus Anaerostipes excrementavium</name>
    <dbReference type="NCBI Taxonomy" id="2838463"/>
    <lineage>
        <taxon>Bacteria</taxon>
        <taxon>Bacillati</taxon>
        <taxon>Bacillota</taxon>
        <taxon>Clostridia</taxon>
        <taxon>Lachnospirales</taxon>
        <taxon>Lachnospiraceae</taxon>
        <taxon>Anaerostipes</taxon>
    </lineage>
</organism>
<sequence length="169" mass="20113">MKKRVKLWKRISPRFKNTKPFSPQLYSPREKVQNYIWIFKIGDPDDKPSVPHGHAKDVGYRLDVWTGNIYPAGKERKNSIGKLKKKELRKLYADQGFIDFAKKQIEWYRETYPHINFYVPEWFVLKSEQPKLIVKSKEKQSSTFIFIGKAFINQYSSHIVRYTNTKPGQ</sequence>
<proteinExistence type="predicted"/>
<reference evidence="1" key="1">
    <citation type="journal article" date="2021" name="PeerJ">
        <title>Extensive microbial diversity within the chicken gut microbiome revealed by metagenomics and culture.</title>
        <authorList>
            <person name="Gilroy R."/>
            <person name="Ravi A."/>
            <person name="Getino M."/>
            <person name="Pursley I."/>
            <person name="Horton D.L."/>
            <person name="Alikhan N.F."/>
            <person name="Baker D."/>
            <person name="Gharbi K."/>
            <person name="Hall N."/>
            <person name="Watson M."/>
            <person name="Adriaenssens E.M."/>
            <person name="Foster-Nyarko E."/>
            <person name="Jarju S."/>
            <person name="Secka A."/>
            <person name="Antonio M."/>
            <person name="Oren A."/>
            <person name="Chaudhuri R.R."/>
            <person name="La Ragione R."/>
            <person name="Hildebrand F."/>
            <person name="Pallen M.J."/>
        </authorList>
    </citation>
    <scope>NUCLEOTIDE SEQUENCE</scope>
    <source>
        <strain evidence="1">CHK191-13928</strain>
    </source>
</reference>
<gene>
    <name evidence="1" type="ORF">H9735_12225</name>
</gene>
<comment type="caution">
    <text evidence="1">The sequence shown here is derived from an EMBL/GenBank/DDBJ whole genome shotgun (WGS) entry which is preliminary data.</text>
</comment>
<reference evidence="1" key="2">
    <citation type="submission" date="2021-04" db="EMBL/GenBank/DDBJ databases">
        <authorList>
            <person name="Gilroy R."/>
        </authorList>
    </citation>
    <scope>NUCLEOTIDE SEQUENCE</scope>
    <source>
        <strain evidence="1">CHK191-13928</strain>
    </source>
</reference>
<evidence type="ECO:0000313" key="1">
    <source>
        <dbReference type="EMBL" id="HIX68871.1"/>
    </source>
</evidence>
<dbReference type="Proteomes" id="UP000886721">
    <property type="component" value="Unassembled WGS sequence"/>
</dbReference>